<evidence type="ECO:0000313" key="2">
    <source>
        <dbReference type="Proteomes" id="UP000076727"/>
    </source>
</evidence>
<sequence length="277" mass="31171">MFCDLVGLVCALPQLQELYMLEGTSISQLAPPAVITQATGGQLRLQRLCLESHPSRSPDQATEMALLAWLTRTQTVQARTLRVLHMNTPRFSINGPDARAYHDTVARLLGRLGPSLIDLQIPTETGVGTALSHNTGLEELAFGAQPATYDFDCGALSLLSDPNRSVMRTLATLNTPRLRRLRLYLTVCLSHNFEGFPRPGGRWNITTETVDWQPLSDIIARKDLDGLQEVTIDILYLDMGEDNPRMYFEEYHLKVDEELKKLIWYSRGILKIIHRIS</sequence>
<evidence type="ECO:0000313" key="1">
    <source>
        <dbReference type="EMBL" id="KZT69129.1"/>
    </source>
</evidence>
<protein>
    <submittedName>
        <fullName evidence="1">Uncharacterized protein</fullName>
    </submittedName>
</protein>
<gene>
    <name evidence="1" type="ORF">DAEQUDRAFT_765683</name>
</gene>
<dbReference type="AlphaFoldDB" id="A0A165Q7X6"/>
<reference evidence="1 2" key="1">
    <citation type="journal article" date="2016" name="Mol. Biol. Evol.">
        <title>Comparative Genomics of Early-Diverging Mushroom-Forming Fungi Provides Insights into the Origins of Lignocellulose Decay Capabilities.</title>
        <authorList>
            <person name="Nagy L.G."/>
            <person name="Riley R."/>
            <person name="Tritt A."/>
            <person name="Adam C."/>
            <person name="Daum C."/>
            <person name="Floudas D."/>
            <person name="Sun H."/>
            <person name="Yadav J.S."/>
            <person name="Pangilinan J."/>
            <person name="Larsson K.H."/>
            <person name="Matsuura K."/>
            <person name="Barry K."/>
            <person name="Labutti K."/>
            <person name="Kuo R."/>
            <person name="Ohm R.A."/>
            <person name="Bhattacharya S.S."/>
            <person name="Shirouzu T."/>
            <person name="Yoshinaga Y."/>
            <person name="Martin F.M."/>
            <person name="Grigoriev I.V."/>
            <person name="Hibbett D.S."/>
        </authorList>
    </citation>
    <scope>NUCLEOTIDE SEQUENCE [LARGE SCALE GENOMIC DNA]</scope>
    <source>
        <strain evidence="1 2">L-15889</strain>
    </source>
</reference>
<accession>A0A165Q7X6</accession>
<keyword evidence="2" id="KW-1185">Reference proteome</keyword>
<dbReference type="Proteomes" id="UP000076727">
    <property type="component" value="Unassembled WGS sequence"/>
</dbReference>
<name>A0A165Q7X6_9APHY</name>
<dbReference type="EMBL" id="KV429060">
    <property type="protein sequence ID" value="KZT69129.1"/>
    <property type="molecule type" value="Genomic_DNA"/>
</dbReference>
<organism evidence="1 2">
    <name type="scientific">Daedalea quercina L-15889</name>
    <dbReference type="NCBI Taxonomy" id="1314783"/>
    <lineage>
        <taxon>Eukaryota</taxon>
        <taxon>Fungi</taxon>
        <taxon>Dikarya</taxon>
        <taxon>Basidiomycota</taxon>
        <taxon>Agaricomycotina</taxon>
        <taxon>Agaricomycetes</taxon>
        <taxon>Polyporales</taxon>
        <taxon>Fomitopsis</taxon>
    </lineage>
</organism>
<proteinExistence type="predicted"/>